<evidence type="ECO:0000313" key="2">
    <source>
        <dbReference type="EMBL" id="EGZ21867.1"/>
    </source>
</evidence>
<organism evidence="2 3">
    <name type="scientific">Phytophthora sojae (strain P6497)</name>
    <name type="common">Soybean stem and root rot agent</name>
    <name type="synonym">Phytophthora megasperma f. sp. glycines</name>
    <dbReference type="NCBI Taxonomy" id="1094619"/>
    <lineage>
        <taxon>Eukaryota</taxon>
        <taxon>Sar</taxon>
        <taxon>Stramenopiles</taxon>
        <taxon>Oomycota</taxon>
        <taxon>Peronosporomycetes</taxon>
        <taxon>Peronosporales</taxon>
        <taxon>Peronosporaceae</taxon>
        <taxon>Phytophthora</taxon>
    </lineage>
</organism>
<reference evidence="2 3" key="1">
    <citation type="journal article" date="2006" name="Science">
        <title>Phytophthora genome sequences uncover evolutionary origins and mechanisms of pathogenesis.</title>
        <authorList>
            <person name="Tyler B.M."/>
            <person name="Tripathy S."/>
            <person name="Zhang X."/>
            <person name="Dehal P."/>
            <person name="Jiang R.H."/>
            <person name="Aerts A."/>
            <person name="Arredondo F.D."/>
            <person name="Baxter L."/>
            <person name="Bensasson D."/>
            <person name="Beynon J.L."/>
            <person name="Chapman J."/>
            <person name="Damasceno C.M."/>
            <person name="Dorrance A.E."/>
            <person name="Dou D."/>
            <person name="Dickerman A.W."/>
            <person name="Dubchak I.L."/>
            <person name="Garbelotto M."/>
            <person name="Gijzen M."/>
            <person name="Gordon S.G."/>
            <person name="Govers F."/>
            <person name="Grunwald N.J."/>
            <person name="Huang W."/>
            <person name="Ivors K.L."/>
            <person name="Jones R.W."/>
            <person name="Kamoun S."/>
            <person name="Krampis K."/>
            <person name="Lamour K.H."/>
            <person name="Lee M.K."/>
            <person name="McDonald W.H."/>
            <person name="Medina M."/>
            <person name="Meijer H.J."/>
            <person name="Nordberg E.K."/>
            <person name="Maclean D.J."/>
            <person name="Ospina-Giraldo M.D."/>
            <person name="Morris P.F."/>
            <person name="Phuntumart V."/>
            <person name="Putnam N.H."/>
            <person name="Rash S."/>
            <person name="Rose J.K."/>
            <person name="Sakihama Y."/>
            <person name="Salamov A.A."/>
            <person name="Savidor A."/>
            <person name="Scheuring C.F."/>
            <person name="Smith B.M."/>
            <person name="Sobral B.W."/>
            <person name="Terry A."/>
            <person name="Torto-Alalibo T.A."/>
            <person name="Win J."/>
            <person name="Xu Z."/>
            <person name="Zhang H."/>
            <person name="Grigoriev I.V."/>
            <person name="Rokhsar D.S."/>
            <person name="Boore J.L."/>
        </authorList>
    </citation>
    <scope>NUCLEOTIDE SEQUENCE [LARGE SCALE GENOMIC DNA]</scope>
    <source>
        <strain evidence="2 3">P6497</strain>
    </source>
</reference>
<feature type="signal peptide" evidence="1">
    <location>
        <begin position="1"/>
        <end position="21"/>
    </location>
</feature>
<keyword evidence="3" id="KW-1185">Reference proteome</keyword>
<evidence type="ECO:0008006" key="4">
    <source>
        <dbReference type="Google" id="ProtNLM"/>
    </source>
</evidence>
<protein>
    <recommendedName>
        <fullName evidence="4">Amino acid transporter transmembrane domain-containing protein</fullName>
    </recommendedName>
</protein>
<dbReference type="Proteomes" id="UP000002640">
    <property type="component" value="Unassembled WGS sequence"/>
</dbReference>
<evidence type="ECO:0000313" key="3">
    <source>
        <dbReference type="Proteomes" id="UP000002640"/>
    </source>
</evidence>
<dbReference type="RefSeq" id="XP_009524584.1">
    <property type="nucleotide sequence ID" value="XM_009526289.1"/>
</dbReference>
<keyword evidence="1" id="KW-0732">Signal</keyword>
<evidence type="ECO:0000256" key="1">
    <source>
        <dbReference type="SAM" id="SignalP"/>
    </source>
</evidence>
<proteinExistence type="predicted"/>
<gene>
    <name evidence="2" type="ORF">PHYSODRAFT_329764</name>
</gene>
<dbReference type="AlphaFoldDB" id="G4Z8E7"/>
<name>G4Z8E7_PHYSP</name>
<dbReference type="GeneID" id="20645990"/>
<feature type="chain" id="PRO_5003472222" description="Amino acid transporter transmembrane domain-containing protein" evidence="1">
    <location>
        <begin position="22"/>
        <end position="200"/>
    </location>
</feature>
<accession>G4Z8E7</accession>
<dbReference type="KEGG" id="psoj:PHYSODRAFT_329764"/>
<dbReference type="EMBL" id="JH159153">
    <property type="protein sequence ID" value="EGZ21867.1"/>
    <property type="molecule type" value="Genomic_DNA"/>
</dbReference>
<dbReference type="InParanoid" id="G4Z8E7"/>
<sequence>MTLVVSLEIDLAVLFSLPAMAFTLLEVTPEVPNATGGGRGDYCLEEMLVALLKMMFLEPAAGLKIPCIVAGVGYTFVAEVPDGAEAQHLRDVAWTAMLTKIGDSTEAAQEVGDNDLSPITWICAVLTLGFGLYLYGIDANLVRGSTSDFDNRRLWTVGIERAAFYAFPLLGSVMLKLKIIYSQKFDSLKDKIHYSLAALV</sequence>